<keyword evidence="6 9" id="KW-0418">Kinase</keyword>
<dbReference type="PANTHER" id="PTHR34273">
    <property type="entry name" value="METHYLTHIORIBOSE KINASE"/>
    <property type="match status" value="1"/>
</dbReference>
<organism evidence="9 10">
    <name type="scientific">Parasedimentitalea psychrophila</name>
    <dbReference type="NCBI Taxonomy" id="2997337"/>
    <lineage>
        <taxon>Bacteria</taxon>
        <taxon>Pseudomonadati</taxon>
        <taxon>Pseudomonadota</taxon>
        <taxon>Alphaproteobacteria</taxon>
        <taxon>Rhodobacterales</taxon>
        <taxon>Paracoccaceae</taxon>
        <taxon>Parasedimentitalea</taxon>
    </lineage>
</organism>
<accession>A0A9Y2L075</accession>
<evidence type="ECO:0000313" key="10">
    <source>
        <dbReference type="Proteomes" id="UP001238334"/>
    </source>
</evidence>
<evidence type="ECO:0000256" key="2">
    <source>
        <dbReference type="ARBA" id="ARBA00011738"/>
    </source>
</evidence>
<name>A0A9Y2L075_9RHOB</name>
<dbReference type="KEGG" id="ppso:QPJ95_02120"/>
<evidence type="ECO:0000256" key="4">
    <source>
        <dbReference type="ARBA" id="ARBA00022679"/>
    </source>
</evidence>
<proteinExistence type="inferred from homology"/>
<dbReference type="GO" id="GO:0046522">
    <property type="term" value="F:S-methyl-5-thioribose kinase activity"/>
    <property type="evidence" value="ECO:0007669"/>
    <property type="project" value="UniProtKB-EC"/>
</dbReference>
<protein>
    <recommendedName>
        <fullName evidence="3">S-methyl-5-thioribose kinase</fullName>
        <ecNumber evidence="3">2.7.1.100</ecNumber>
    </recommendedName>
</protein>
<dbReference type="Gene3D" id="3.30.200.20">
    <property type="entry name" value="Phosphorylase Kinase, domain 1"/>
    <property type="match status" value="1"/>
</dbReference>
<keyword evidence="5" id="KW-0547">Nucleotide-binding</keyword>
<dbReference type="NCBIfam" id="TIGR01767">
    <property type="entry name" value="MTRK"/>
    <property type="match status" value="1"/>
</dbReference>
<keyword evidence="4 9" id="KW-0808">Transferase</keyword>
<comment type="similarity">
    <text evidence="1">Belongs to the methylthioribose kinase family.</text>
</comment>
<dbReference type="Pfam" id="PF01636">
    <property type="entry name" value="APH"/>
    <property type="match status" value="1"/>
</dbReference>
<evidence type="ECO:0000259" key="8">
    <source>
        <dbReference type="Pfam" id="PF01636"/>
    </source>
</evidence>
<evidence type="ECO:0000313" key="9">
    <source>
        <dbReference type="EMBL" id="WIY25763.1"/>
    </source>
</evidence>
<evidence type="ECO:0000256" key="3">
    <source>
        <dbReference type="ARBA" id="ARBA00012128"/>
    </source>
</evidence>
<dbReference type="InterPro" id="IPR011009">
    <property type="entry name" value="Kinase-like_dom_sf"/>
</dbReference>
<comment type="subunit">
    <text evidence="2">Homodimer.</text>
</comment>
<dbReference type="GO" id="GO:0005524">
    <property type="term" value="F:ATP binding"/>
    <property type="evidence" value="ECO:0007669"/>
    <property type="project" value="UniProtKB-KW"/>
</dbReference>
<dbReference type="Gene3D" id="3.90.1200.10">
    <property type="match status" value="1"/>
</dbReference>
<reference evidence="9 10" key="1">
    <citation type="submission" date="2023-06" db="EMBL/GenBank/DDBJ databases">
        <title>Parasedimentitalea psychrophila sp. nov., a psychrophilic bacterium isolated from deep-sea sediment.</title>
        <authorList>
            <person name="Li A."/>
        </authorList>
    </citation>
    <scope>NUCLEOTIDE SEQUENCE [LARGE SCALE GENOMIC DNA]</scope>
    <source>
        <strain evidence="9 10">QS115</strain>
    </source>
</reference>
<dbReference type="PIRSF" id="PIRSF031134">
    <property type="entry name" value="MTRK"/>
    <property type="match status" value="1"/>
</dbReference>
<dbReference type="InterPro" id="IPR002575">
    <property type="entry name" value="Aminoglycoside_PTrfase"/>
</dbReference>
<keyword evidence="10" id="KW-1185">Reference proteome</keyword>
<dbReference type="EMBL" id="CP127247">
    <property type="protein sequence ID" value="WIY25763.1"/>
    <property type="molecule type" value="Genomic_DNA"/>
</dbReference>
<dbReference type="Proteomes" id="UP001238334">
    <property type="component" value="Chromosome"/>
</dbReference>
<evidence type="ECO:0000256" key="1">
    <source>
        <dbReference type="ARBA" id="ARBA00010165"/>
    </source>
</evidence>
<dbReference type="EC" id="2.7.1.100" evidence="3"/>
<dbReference type="AlphaFoldDB" id="A0A9Y2L075"/>
<dbReference type="InterPro" id="IPR009212">
    <property type="entry name" value="Methylthioribose_kinase"/>
</dbReference>
<evidence type="ECO:0000256" key="5">
    <source>
        <dbReference type="ARBA" id="ARBA00022741"/>
    </source>
</evidence>
<evidence type="ECO:0000256" key="7">
    <source>
        <dbReference type="ARBA" id="ARBA00022840"/>
    </source>
</evidence>
<sequence>MNNIDPDYQPLTTDTLAARLGPIKALTDLLGSDTSNWNSKEVGDGNLNLVFIVQSDQGSVIVKQALPYVRLVGDSWPLPLKRSFFEYHALIRQAKRAPGTVPEIYYFNEIQAIIVMEFFTPHVILRQSLMAGKTHDGLADTLGLYCARTLFRGSDLSMDTAKRKADVALFAESVELCDITETLVFSDPYFDAERNHHTPQLDALVATLRNDVDLKVEAHHLKAKFCNNAETMLHGDLHTGSVMVSDTETKVIDPEFALYGPMGFDIGMLLGNFWMAYFAQPGHAEAPGTRADYQDWILGVVDRIWTVFTSEFSRLWREERTGILYEKTLFEDQGHALASEQALAHRLNDIWQDTLGFAGVEIIRRTLSLAHIAENETIKNDELRADCEARGLKLGRALVVNRARMNCMASVTDLARVIAVEAKE</sequence>
<keyword evidence="7" id="KW-0067">ATP-binding</keyword>
<dbReference type="RefSeq" id="WP_270920662.1">
    <property type="nucleotide sequence ID" value="NZ_CP127247.1"/>
</dbReference>
<evidence type="ECO:0000256" key="6">
    <source>
        <dbReference type="ARBA" id="ARBA00022777"/>
    </source>
</evidence>
<gene>
    <name evidence="9" type="primary">mtnK</name>
    <name evidence="9" type="ORF">QPJ95_02120</name>
</gene>
<feature type="domain" description="Aminoglycoside phosphotransferase" evidence="8">
    <location>
        <begin position="40"/>
        <end position="290"/>
    </location>
</feature>
<dbReference type="GO" id="GO:0009086">
    <property type="term" value="P:methionine biosynthetic process"/>
    <property type="evidence" value="ECO:0007669"/>
    <property type="project" value="InterPro"/>
</dbReference>
<dbReference type="SUPFAM" id="SSF56112">
    <property type="entry name" value="Protein kinase-like (PK-like)"/>
    <property type="match status" value="1"/>
</dbReference>
<dbReference type="PANTHER" id="PTHR34273:SF2">
    <property type="entry name" value="METHYLTHIORIBOSE KINASE"/>
    <property type="match status" value="1"/>
</dbReference>